<dbReference type="InterPro" id="IPR013087">
    <property type="entry name" value="Znf_C2H2_type"/>
</dbReference>
<gene>
    <name evidence="3" type="ORF">PROFUN_12332</name>
</gene>
<feature type="compositionally biased region" description="Basic residues" evidence="1">
    <location>
        <begin position="217"/>
        <end position="228"/>
    </location>
</feature>
<dbReference type="InterPro" id="IPR039136">
    <property type="entry name" value="NUFIP1-like"/>
</dbReference>
<dbReference type="AlphaFoldDB" id="A0A2P6N9F2"/>
<dbReference type="Pfam" id="PF10453">
    <property type="entry name" value="NUFIP1"/>
    <property type="match status" value="1"/>
</dbReference>
<organism evidence="3 4">
    <name type="scientific">Planoprotostelium fungivorum</name>
    <dbReference type="NCBI Taxonomy" id="1890364"/>
    <lineage>
        <taxon>Eukaryota</taxon>
        <taxon>Amoebozoa</taxon>
        <taxon>Evosea</taxon>
        <taxon>Variosea</taxon>
        <taxon>Cavosteliida</taxon>
        <taxon>Cavosteliaceae</taxon>
        <taxon>Planoprotostelium</taxon>
    </lineage>
</organism>
<feature type="region of interest" description="Disordered" evidence="1">
    <location>
        <begin position="367"/>
        <end position="389"/>
    </location>
</feature>
<dbReference type="STRING" id="1890364.A0A2P6N9F2"/>
<keyword evidence="4" id="KW-1185">Reference proteome</keyword>
<accession>A0A2P6N9F2</accession>
<dbReference type="GO" id="GO:0005634">
    <property type="term" value="C:nucleus"/>
    <property type="evidence" value="ECO:0007669"/>
    <property type="project" value="TreeGrafter"/>
</dbReference>
<dbReference type="GO" id="GO:0003723">
    <property type="term" value="F:RNA binding"/>
    <property type="evidence" value="ECO:0007669"/>
    <property type="project" value="InterPro"/>
</dbReference>
<dbReference type="SMART" id="SM00355">
    <property type="entry name" value="ZnF_C2H2"/>
    <property type="match status" value="2"/>
</dbReference>
<dbReference type="Proteomes" id="UP000241769">
    <property type="component" value="Unassembled WGS sequence"/>
</dbReference>
<feature type="region of interest" description="Disordered" evidence="1">
    <location>
        <begin position="11"/>
        <end position="33"/>
    </location>
</feature>
<evidence type="ECO:0000313" key="4">
    <source>
        <dbReference type="Proteomes" id="UP000241769"/>
    </source>
</evidence>
<dbReference type="EMBL" id="MDYQ01000144">
    <property type="protein sequence ID" value="PRP80570.1"/>
    <property type="molecule type" value="Genomic_DNA"/>
</dbReference>
<protein>
    <submittedName>
        <fullName evidence="3">Nuclear fragile X mental retardation protein interacting protein 1</fullName>
    </submittedName>
</protein>
<dbReference type="PANTHER" id="PTHR13309:SF0">
    <property type="entry name" value="FMR1-INTERACTING PROTEIN NUFIP1"/>
    <property type="match status" value="1"/>
</dbReference>
<dbReference type="PROSITE" id="PS00028">
    <property type="entry name" value="ZINC_FINGER_C2H2_1"/>
    <property type="match status" value="1"/>
</dbReference>
<feature type="domain" description="C2H2-type" evidence="2">
    <location>
        <begin position="66"/>
        <end position="86"/>
    </location>
</feature>
<dbReference type="InParanoid" id="A0A2P6N9F2"/>
<dbReference type="PANTHER" id="PTHR13309">
    <property type="entry name" value="NUCLEAR FRAGILE X MENTAL RETARDATION PROTEIN INTERACTING PROTEIN 1"/>
    <property type="match status" value="1"/>
</dbReference>
<feature type="region of interest" description="Disordered" evidence="1">
    <location>
        <begin position="187"/>
        <end position="270"/>
    </location>
</feature>
<feature type="compositionally biased region" description="Polar residues" evidence="1">
    <location>
        <begin position="18"/>
        <end position="33"/>
    </location>
</feature>
<evidence type="ECO:0000313" key="3">
    <source>
        <dbReference type="EMBL" id="PRP80570.1"/>
    </source>
</evidence>
<comment type="caution">
    <text evidence="3">The sequence shown here is derived from an EMBL/GenBank/DDBJ whole genome shotgun (WGS) entry which is preliminary data.</text>
</comment>
<feature type="compositionally biased region" description="Basic and acidic residues" evidence="1">
    <location>
        <begin position="229"/>
        <end position="264"/>
    </location>
</feature>
<name>A0A2P6N9F2_9EUKA</name>
<sequence length="473" mass="55080">MDLGSLFQIYKSPRDSNNKQNDNKSLGVLNSTDGLQSSDNSRGFIHNPNFQYIVPSEITQNSELYCDNCEREFPSQQKYETHLSAHIKCDFPGCRFEAMSKAIEYHKENIHCNPQLQQMMQRLSSPEEIARWRQDRVRNFPTKDNIARKVFLKRLTQLIHNSYKSSKSERIEVDDLVEISSLLPGEIQERPYGQDKLQGGSNDKRKRRQETSGSYRRDKKHKEGHTRKPLSDDKQEKIETSTKSQEQENETKHIQLEKTSKTEGIDPTARCCTEEKTTVEGNPQGIVHSKQETKEVADETIREEELPLKNSDDEVPEETAIAKRGEDIFKREDEDRMSNPVNKTQLCRKYLQKRFIHDIEAQKEHIMQMRQKRSERDSKNRARKEKTEKKATLLQKTYSAEGLFQIPMCQCSSKYNIMQEISWSCMPASTCLIDRLSTISLLCPTFDITDKLENLEKSQIKLSNQETHSMHIH</sequence>
<evidence type="ECO:0000256" key="1">
    <source>
        <dbReference type="SAM" id="MobiDB-lite"/>
    </source>
</evidence>
<dbReference type="GO" id="GO:0000492">
    <property type="term" value="P:box C/D snoRNP assembly"/>
    <property type="evidence" value="ECO:0007669"/>
    <property type="project" value="TreeGrafter"/>
</dbReference>
<dbReference type="InterPro" id="IPR019496">
    <property type="entry name" value="NUFIP1_cons_dom"/>
</dbReference>
<evidence type="ECO:0000259" key="2">
    <source>
        <dbReference type="PROSITE" id="PS00028"/>
    </source>
</evidence>
<proteinExistence type="predicted"/>
<dbReference type="OrthoDB" id="273070at2759"/>
<reference evidence="3 4" key="1">
    <citation type="journal article" date="2018" name="Genome Biol. Evol.">
        <title>Multiple Roots of Fruiting Body Formation in Amoebozoa.</title>
        <authorList>
            <person name="Hillmann F."/>
            <person name="Forbes G."/>
            <person name="Novohradska S."/>
            <person name="Ferling I."/>
            <person name="Riege K."/>
            <person name="Groth M."/>
            <person name="Westermann M."/>
            <person name="Marz M."/>
            <person name="Spaller T."/>
            <person name="Winckler T."/>
            <person name="Schaap P."/>
            <person name="Glockner G."/>
        </authorList>
    </citation>
    <scope>NUCLEOTIDE SEQUENCE [LARGE SCALE GENOMIC DNA]</scope>
    <source>
        <strain evidence="3 4">Jena</strain>
    </source>
</reference>